<dbReference type="VEuPathDB" id="FungiDB:PDIP_10410"/>
<reference evidence="2 3" key="1">
    <citation type="submission" date="2020-08" db="EMBL/GenBank/DDBJ databases">
        <title>The completed genome sequence of the pathogenic ascomycete fungus Penicillium digitatum.</title>
        <authorList>
            <person name="Wang M."/>
        </authorList>
    </citation>
    <scope>NUCLEOTIDE SEQUENCE [LARGE SCALE GENOMIC DNA]</scope>
    <source>
        <strain evidence="2 3">PdW03</strain>
    </source>
</reference>
<feature type="compositionally biased region" description="Polar residues" evidence="1">
    <location>
        <begin position="233"/>
        <end position="249"/>
    </location>
</feature>
<feature type="compositionally biased region" description="Polar residues" evidence="1">
    <location>
        <begin position="493"/>
        <end position="503"/>
    </location>
</feature>
<gene>
    <name evidence="2" type="ORF">Pdw03_5947</name>
</gene>
<feature type="compositionally biased region" description="Low complexity" evidence="1">
    <location>
        <begin position="268"/>
        <end position="282"/>
    </location>
</feature>
<protein>
    <submittedName>
        <fullName evidence="2">Cell cycle inhibitor Nif1, putative</fullName>
    </submittedName>
</protein>
<evidence type="ECO:0000313" key="2">
    <source>
        <dbReference type="EMBL" id="QQK48312.1"/>
    </source>
</evidence>
<feature type="compositionally biased region" description="Basic and acidic residues" evidence="1">
    <location>
        <begin position="152"/>
        <end position="163"/>
    </location>
</feature>
<dbReference type="PANTHER" id="PTHR43628">
    <property type="entry name" value="ACTIVATOR OF C KINASE PROTEIN 1-RELATED"/>
    <property type="match status" value="1"/>
</dbReference>
<dbReference type="SMART" id="SM00671">
    <property type="entry name" value="SEL1"/>
    <property type="match status" value="3"/>
</dbReference>
<feature type="region of interest" description="Disordered" evidence="1">
    <location>
        <begin position="1"/>
        <end position="34"/>
    </location>
</feature>
<dbReference type="Gene3D" id="1.25.40.10">
    <property type="entry name" value="Tetratricopeptide repeat domain"/>
    <property type="match status" value="1"/>
</dbReference>
<dbReference type="Pfam" id="PF08238">
    <property type="entry name" value="Sel1"/>
    <property type="match status" value="3"/>
</dbReference>
<dbReference type="GeneID" id="26229364"/>
<feature type="compositionally biased region" description="Basic residues" evidence="1">
    <location>
        <begin position="718"/>
        <end position="739"/>
    </location>
</feature>
<feature type="compositionally biased region" description="Pro residues" evidence="1">
    <location>
        <begin position="421"/>
        <end position="467"/>
    </location>
</feature>
<dbReference type="GO" id="GO:0032153">
    <property type="term" value="C:cell division site"/>
    <property type="evidence" value="ECO:0007669"/>
    <property type="project" value="TreeGrafter"/>
</dbReference>
<dbReference type="InterPro" id="IPR006597">
    <property type="entry name" value="Sel1-like"/>
</dbReference>
<feature type="compositionally biased region" description="Basic and acidic residues" evidence="1">
    <location>
        <begin position="1"/>
        <end position="18"/>
    </location>
</feature>
<feature type="compositionally biased region" description="Polar residues" evidence="1">
    <location>
        <begin position="73"/>
        <end position="86"/>
    </location>
</feature>
<dbReference type="InterPro" id="IPR052945">
    <property type="entry name" value="Mitotic_Regulator"/>
</dbReference>
<evidence type="ECO:0000256" key="1">
    <source>
        <dbReference type="SAM" id="MobiDB-lite"/>
    </source>
</evidence>
<proteinExistence type="predicted"/>
<dbReference type="OMA" id="LNGWGIE"/>
<dbReference type="Proteomes" id="UP000595662">
    <property type="component" value="Chromosome 6"/>
</dbReference>
<dbReference type="InterPro" id="IPR011990">
    <property type="entry name" value="TPR-like_helical_dom_sf"/>
</dbReference>
<dbReference type="SUPFAM" id="SSF81901">
    <property type="entry name" value="HCP-like"/>
    <property type="match status" value="1"/>
</dbReference>
<feature type="compositionally biased region" description="Acidic residues" evidence="1">
    <location>
        <begin position="132"/>
        <end position="141"/>
    </location>
</feature>
<dbReference type="PANTHER" id="PTHR43628:SF11">
    <property type="entry name" value="PROTEIN DSF2"/>
    <property type="match status" value="1"/>
</dbReference>
<dbReference type="PRINTS" id="PR01217">
    <property type="entry name" value="PRICHEXTENSN"/>
</dbReference>
<name>A0A7T6XVZ9_PENDI</name>
<organism evidence="2 3">
    <name type="scientific">Penicillium digitatum</name>
    <name type="common">Green mold</name>
    <dbReference type="NCBI Taxonomy" id="36651"/>
    <lineage>
        <taxon>Eukaryota</taxon>
        <taxon>Fungi</taxon>
        <taxon>Dikarya</taxon>
        <taxon>Ascomycota</taxon>
        <taxon>Pezizomycotina</taxon>
        <taxon>Eurotiomycetes</taxon>
        <taxon>Eurotiomycetidae</taxon>
        <taxon>Eurotiales</taxon>
        <taxon>Aspergillaceae</taxon>
        <taxon>Penicillium</taxon>
    </lineage>
</organism>
<feature type="compositionally biased region" description="Basic and acidic residues" evidence="1">
    <location>
        <begin position="108"/>
        <end position="120"/>
    </location>
</feature>
<dbReference type="AlphaFoldDB" id="A0A7T6XVZ9"/>
<dbReference type="RefSeq" id="XP_014538426.1">
    <property type="nucleotide sequence ID" value="XM_014682940.1"/>
</dbReference>
<feature type="region of interest" description="Disordered" evidence="1">
    <location>
        <begin position="368"/>
        <end position="513"/>
    </location>
</feature>
<sequence>MAMRGKLSECRSISHDTLRSGSPRVAHFDGEIPPALSPLDAFAAQSRYLARQLDESRRGGRPVSRLPPASVARSLSQGRPTFYRSKSSTEPRTELTRKPTQKGVPEIEDPKYRPISEHPRFSSISNASIDASDYEDDDDDDATPRTTMLNTGREEDGMTHAESPEEVPLHASEADGEPVGMAVGEPQDSSIDSAGRLDIQRTLAPPVSPRSCPSSSTKTTHPESSDDDYSSSNGGSTFSEPRKLSSGSAVSLPYSPMSTFPARPHPRSPSMSSETSGTGTTPLPRPSFNFSRPLSRSSTSLSASGASMRTESNHKHRRSRPTPLLLQLSTEDAAGMAPIDGEPSSAMSFHTYADHALPRGRFLSRDSVVFGGLQTPSRHSEEPPQMTRTPSPSPHRQLEHSPKPHSMHEVPVPKPQSSTPIPNPKFQPPSPSPSPSPSQSPPQPQPQPQLQPQTPKPQPVPQPPPMPKSVEPEPQPSVESTRPTINDKEEPVSSANSASTMRPQATPDKVTASGLTADDHVAKGIECHERGSLSESTYHLRIAAKQEHPTGMLLYALACRHGWGMRSNEKEGVRWLRKAVDSVGLDKLGDPDAPGASKAKEMQNTYRVQFALSVYELGVSYLNGWGIEQDKAFALRCFEIASQWGDVDATAEAGFCYAQGVGCKKDLKKAAHFYRLAESKGMSMVGNSWIYKDKYKETEPTGCSRGRNATGEKDKDKKLRSKSRTRSIFQRKKSAVSEA</sequence>
<evidence type="ECO:0000313" key="3">
    <source>
        <dbReference type="Proteomes" id="UP000595662"/>
    </source>
</evidence>
<feature type="compositionally biased region" description="Basic and acidic residues" evidence="1">
    <location>
        <begin position="396"/>
        <end position="408"/>
    </location>
</feature>
<feature type="compositionally biased region" description="Low complexity" evidence="1">
    <location>
        <begin position="122"/>
        <end position="131"/>
    </location>
</feature>
<accession>A0A7T6XVZ9</accession>
<feature type="compositionally biased region" description="Low complexity" evidence="1">
    <location>
        <begin position="291"/>
        <end position="307"/>
    </location>
</feature>
<dbReference type="GO" id="GO:0010972">
    <property type="term" value="P:negative regulation of G2/M transition of mitotic cell cycle"/>
    <property type="evidence" value="ECO:0007669"/>
    <property type="project" value="TreeGrafter"/>
</dbReference>
<feature type="compositionally biased region" description="Basic and acidic residues" evidence="1">
    <location>
        <begin position="87"/>
        <end position="97"/>
    </location>
</feature>
<feature type="region of interest" description="Disordered" evidence="1">
    <location>
        <begin position="53"/>
        <end position="346"/>
    </location>
</feature>
<feature type="region of interest" description="Disordered" evidence="1">
    <location>
        <begin position="698"/>
        <end position="739"/>
    </location>
</feature>
<dbReference type="EMBL" id="CP060779">
    <property type="protein sequence ID" value="QQK48312.1"/>
    <property type="molecule type" value="Genomic_DNA"/>
</dbReference>
<dbReference type="KEGG" id="pdp:PDIP_10410"/>